<keyword evidence="11" id="KW-1185">Reference proteome</keyword>
<dbReference type="PROSITE" id="PS51393">
    <property type="entry name" value="LIPOXYGENASE_3"/>
    <property type="match status" value="1"/>
</dbReference>
<evidence type="ECO:0000256" key="1">
    <source>
        <dbReference type="ARBA" id="ARBA00001962"/>
    </source>
</evidence>
<evidence type="ECO:0000256" key="2">
    <source>
        <dbReference type="ARBA" id="ARBA00022723"/>
    </source>
</evidence>
<dbReference type="PROSITE" id="PS51471">
    <property type="entry name" value="FE2OG_OXY"/>
    <property type="match status" value="1"/>
</dbReference>
<dbReference type="InterPro" id="IPR020833">
    <property type="entry name" value="LipOase_Fe_BS"/>
</dbReference>
<keyword evidence="3 6" id="KW-0223">Dioxygenase</keyword>
<evidence type="ECO:0000313" key="10">
    <source>
        <dbReference type="EMBL" id="KAK9786484.1"/>
    </source>
</evidence>
<dbReference type="Gene3D" id="1.20.245.10">
    <property type="entry name" value="Lipoxygenase-1, Domain 5"/>
    <property type="match status" value="1"/>
</dbReference>
<dbReference type="PANTHER" id="PTHR11771">
    <property type="entry name" value="LIPOXYGENASE"/>
    <property type="match status" value="1"/>
</dbReference>
<feature type="compositionally biased region" description="Basic and acidic residues" evidence="7">
    <location>
        <begin position="548"/>
        <end position="560"/>
    </location>
</feature>
<sequence length="1389" mass="156469">MPFGLSAGNDVLLQHRAYHCMPDTGGLLGIDLQRSITQKGLRQAELEFYLWGEASVFLFCQILTDMQSGGAAFYQTGHDDTGRTVVIQFFHGMPMLLEFARGAIAGISPDAGEDDDNRMMKLGGFQGPIVQVSLKDFDSRKAEIAAELWRAATEVGFFYLKDTGIDAAEMEMMLDLAEAFFRLPTDTKAKTAFDMSRNAGWESGRQKRASHNLPELKESMQLKWHNMQGKWPSDEDLAGFQQTCQAFMRKCQEVSLQVLTCFAIGLGFEEDFFTKNHDVRLPDCQQTLRLMHYFSVEGKRFPEGFPRAGSHCDFETITLLFARGAGLEVCPGRESTSEHAHGDEWTECPAIPGAITVNIGDALMRWSDDALKSNYHRVRMPLPGESRGSRFSIAYFNQANKSAVIEGKKGIYPPISAEDFCSRQLKRAAARGARNAIGFTLLSICLEEAGKRAGCTSRNRHRFSRLPDKVDSMICYTGYSALGQHRFLTHAAYRPGGSGSASVSRRGRLQPTCADRFDKTDRDSIRSNWRIKTLLKERPVAPSAPDKPAGRPQEKQPEDRVVDACIVMSKRKQWGAVRLEVKLIDDEGHESSPQPATIFTPPFSNAERSYTIQLSVPSKFGKVAALIVSPKISVSGQHARSIFLDRVETQDQQSGSKCIIWCHSWVSQTQGDRIFFSNQACLPQTMNPELRKLRDQELRDLRGEKLVKDEDTGKSQWQPDLGVRQPLDRIYDYQVYNDMSEPGFSPGKAGADRKVRPTLGKDPNLPGGPGPYCYPRHMRTGLPLHPGTDQQVYSGSPYLPLDERFDDRKNLEFGFDTVYSLLPWAIEQILPWRRMRPLTGFDDVAFIYQNAWKAMMGWLFVIPGLPKLLRLEVLPPLPLVAYGRSTLWDDDSEFGRQVVAGVNPCALEAVTDYEKWQKLSTIRDEQLSGLLEHGSLKEAIEDPEHNIFVIDHATALLSTLTKDSKSTITDQINNQPGWDVFQYAPRCLLHRSRGGRLRPIAVELCLPHEEPLVITANDDPLRWRLAKGHFLAANSGHHQIISHFLRTHACTEPIIIATHRCLGVQHPLFKALYLHIRYTLNINERARTGLVNGGGVIETAFNPGKVGMPMSAKIYESWRFDEQALPADLLARGMLQEDAEGPVKWKGKTYSIVMGADYPYAADGMLLWDALHDWQTAYLSTYYKTQADFDNDTELHAWWDEIKHKGHADITEGWPELRDLNDLVDITATIAWIASGHHAAVNFGQYAYTGYFPNFPTVSRQSIPPLDTIKWQEMRGNHDRAFLDTFSDKKTALQILGVVRLLSTHDEDEEYIATRPDEATWTSSKVDREHWKAFQKSIRTMETTIEARNADPALKHRYLNYELLLPDLGSKPQYNCGPPARGVPNSISI</sequence>
<dbReference type="InterPro" id="IPR027443">
    <property type="entry name" value="IPNS-like_sf"/>
</dbReference>
<feature type="domain" description="Fe2OG dioxygenase" evidence="9">
    <location>
        <begin position="284"/>
        <end position="399"/>
    </location>
</feature>
<evidence type="ECO:0000256" key="5">
    <source>
        <dbReference type="ARBA" id="ARBA00023004"/>
    </source>
</evidence>
<dbReference type="SUPFAM" id="SSF49723">
    <property type="entry name" value="Lipase/lipooxygenase domain (PLAT/LH2 domain)"/>
    <property type="match status" value="1"/>
</dbReference>
<dbReference type="Pfam" id="PF03171">
    <property type="entry name" value="2OG-FeII_Oxy"/>
    <property type="match status" value="1"/>
</dbReference>
<dbReference type="Gene3D" id="2.60.120.330">
    <property type="entry name" value="B-lactam Antibiotic, Isopenicillin N Synthase, Chain"/>
    <property type="match status" value="1"/>
</dbReference>
<evidence type="ECO:0000256" key="3">
    <source>
        <dbReference type="ARBA" id="ARBA00022964"/>
    </source>
</evidence>
<evidence type="ECO:0000256" key="4">
    <source>
        <dbReference type="ARBA" id="ARBA00023002"/>
    </source>
</evidence>
<keyword evidence="2 6" id="KW-0479">Metal-binding</keyword>
<evidence type="ECO:0008006" key="12">
    <source>
        <dbReference type="Google" id="ProtNLM"/>
    </source>
</evidence>
<dbReference type="PROSITE" id="PS00711">
    <property type="entry name" value="LIPOXYGENASE_1"/>
    <property type="match status" value="1"/>
</dbReference>
<dbReference type="Pfam" id="PF00305">
    <property type="entry name" value="Lipoxygenase"/>
    <property type="match status" value="1"/>
</dbReference>
<proteinExistence type="inferred from homology"/>
<dbReference type="PRINTS" id="PR00087">
    <property type="entry name" value="LIPOXYGENASE"/>
</dbReference>
<dbReference type="InterPro" id="IPR013819">
    <property type="entry name" value="LipOase_C"/>
</dbReference>
<comment type="caution">
    <text evidence="10">The sequence shown here is derived from an EMBL/GenBank/DDBJ whole genome shotgun (WGS) entry which is preliminary data.</text>
</comment>
<keyword evidence="5 6" id="KW-0408">Iron</keyword>
<feature type="region of interest" description="Disordered" evidence="7">
    <location>
        <begin position="536"/>
        <end position="560"/>
    </location>
</feature>
<evidence type="ECO:0000256" key="6">
    <source>
        <dbReference type="RuleBase" id="RU003974"/>
    </source>
</evidence>
<protein>
    <recommendedName>
        <fullName evidence="12">Lipoxygenase</fullName>
    </recommendedName>
</protein>
<evidence type="ECO:0000313" key="11">
    <source>
        <dbReference type="Proteomes" id="UP001465755"/>
    </source>
</evidence>
<dbReference type="Gene3D" id="2.60.60.20">
    <property type="entry name" value="PLAT/LH2 domain"/>
    <property type="match status" value="1"/>
</dbReference>
<gene>
    <name evidence="10" type="ORF">WJX73_001127</name>
</gene>
<organism evidence="10 11">
    <name type="scientific">Symbiochloris irregularis</name>
    <dbReference type="NCBI Taxonomy" id="706552"/>
    <lineage>
        <taxon>Eukaryota</taxon>
        <taxon>Viridiplantae</taxon>
        <taxon>Chlorophyta</taxon>
        <taxon>core chlorophytes</taxon>
        <taxon>Trebouxiophyceae</taxon>
        <taxon>Trebouxiales</taxon>
        <taxon>Trebouxiaceae</taxon>
        <taxon>Symbiochloris</taxon>
    </lineage>
</organism>
<feature type="domain" description="Lipoxygenase" evidence="8">
    <location>
        <begin position="680"/>
        <end position="1389"/>
    </location>
</feature>
<dbReference type="InterPro" id="IPR036226">
    <property type="entry name" value="LipOase_C_sf"/>
</dbReference>
<dbReference type="InterPro" id="IPR036392">
    <property type="entry name" value="PLAT/LH2_dom_sf"/>
</dbReference>
<dbReference type="EMBL" id="JALJOQ010000272">
    <property type="protein sequence ID" value="KAK9786484.1"/>
    <property type="molecule type" value="Genomic_DNA"/>
</dbReference>
<name>A0AAW1NMC5_9CHLO</name>
<dbReference type="Gene3D" id="4.10.375.10">
    <property type="entry name" value="Lipoxygenase-1, Domain 2"/>
    <property type="match status" value="1"/>
</dbReference>
<evidence type="ECO:0000256" key="7">
    <source>
        <dbReference type="SAM" id="MobiDB-lite"/>
    </source>
</evidence>
<accession>A0AAW1NMC5</accession>
<dbReference type="GO" id="GO:0046872">
    <property type="term" value="F:metal ion binding"/>
    <property type="evidence" value="ECO:0007669"/>
    <property type="project" value="UniProtKB-KW"/>
</dbReference>
<dbReference type="InterPro" id="IPR000907">
    <property type="entry name" value="LipOase"/>
</dbReference>
<dbReference type="Pfam" id="PF14226">
    <property type="entry name" value="DIOX_N"/>
    <property type="match status" value="1"/>
</dbReference>
<dbReference type="Gene3D" id="3.10.450.60">
    <property type="match status" value="1"/>
</dbReference>
<comment type="cofactor">
    <cofactor evidence="1 6">
        <name>Fe cation</name>
        <dbReference type="ChEBI" id="CHEBI:24875"/>
    </cofactor>
</comment>
<dbReference type="InterPro" id="IPR044861">
    <property type="entry name" value="IPNS-like_FE2OG_OXY"/>
</dbReference>
<dbReference type="SUPFAM" id="SSF48484">
    <property type="entry name" value="Lipoxigenase"/>
    <property type="match status" value="1"/>
</dbReference>
<comment type="similarity">
    <text evidence="6">Belongs to the lipoxygenase family.</text>
</comment>
<dbReference type="PRINTS" id="PR00468">
    <property type="entry name" value="PLTLPOXGNASE"/>
</dbReference>
<dbReference type="SUPFAM" id="SSF51197">
    <property type="entry name" value="Clavaminate synthase-like"/>
    <property type="match status" value="1"/>
</dbReference>
<dbReference type="GO" id="GO:0034440">
    <property type="term" value="P:lipid oxidation"/>
    <property type="evidence" value="ECO:0007669"/>
    <property type="project" value="InterPro"/>
</dbReference>
<keyword evidence="4 6" id="KW-0560">Oxidoreductase</keyword>
<evidence type="ECO:0000259" key="9">
    <source>
        <dbReference type="PROSITE" id="PS51471"/>
    </source>
</evidence>
<dbReference type="InterPro" id="IPR026992">
    <property type="entry name" value="DIOX_N"/>
</dbReference>
<evidence type="ECO:0000259" key="8">
    <source>
        <dbReference type="PROSITE" id="PS51393"/>
    </source>
</evidence>
<dbReference type="Proteomes" id="UP001465755">
    <property type="component" value="Unassembled WGS sequence"/>
</dbReference>
<reference evidence="10 11" key="1">
    <citation type="journal article" date="2024" name="Nat. Commun.">
        <title>Phylogenomics reveals the evolutionary origins of lichenization in chlorophyte algae.</title>
        <authorList>
            <person name="Puginier C."/>
            <person name="Libourel C."/>
            <person name="Otte J."/>
            <person name="Skaloud P."/>
            <person name="Haon M."/>
            <person name="Grisel S."/>
            <person name="Petersen M."/>
            <person name="Berrin J.G."/>
            <person name="Delaux P.M."/>
            <person name="Dal Grande F."/>
            <person name="Keller J."/>
        </authorList>
    </citation>
    <scope>NUCLEOTIDE SEQUENCE [LARGE SCALE GENOMIC DNA]</scope>
    <source>
        <strain evidence="10 11">SAG 2036</strain>
    </source>
</reference>
<dbReference type="InterPro" id="IPR005123">
    <property type="entry name" value="Oxoglu/Fe-dep_dioxygenase_dom"/>
</dbReference>
<dbReference type="InterPro" id="IPR001246">
    <property type="entry name" value="LipOase_plant"/>
</dbReference>
<dbReference type="GO" id="GO:0016702">
    <property type="term" value="F:oxidoreductase activity, acting on single donors with incorporation of molecular oxygen, incorporation of two atoms of oxygen"/>
    <property type="evidence" value="ECO:0007669"/>
    <property type="project" value="InterPro"/>
</dbReference>